<dbReference type="PANTHER" id="PTHR35546:SF105">
    <property type="entry name" value="OS05G0139200 PROTEIN"/>
    <property type="match status" value="1"/>
</dbReference>
<dbReference type="EMBL" id="CM016556">
    <property type="protein sequence ID" value="TKW12594.1"/>
    <property type="molecule type" value="Genomic_DNA"/>
</dbReference>
<keyword evidence="3" id="KW-1185">Reference proteome</keyword>
<dbReference type="CDD" id="cd22157">
    <property type="entry name" value="F-box_AtFBW1-like"/>
    <property type="match status" value="1"/>
</dbReference>
<dbReference type="Gene3D" id="1.20.1280.50">
    <property type="match status" value="1"/>
</dbReference>
<protein>
    <recommendedName>
        <fullName evidence="1">F-box domain-containing protein</fullName>
    </recommendedName>
</protein>
<organism evidence="2 3">
    <name type="scientific">Setaria viridis</name>
    <name type="common">Green bristlegrass</name>
    <name type="synonym">Setaria italica subsp. viridis</name>
    <dbReference type="NCBI Taxonomy" id="4556"/>
    <lineage>
        <taxon>Eukaryota</taxon>
        <taxon>Viridiplantae</taxon>
        <taxon>Streptophyta</taxon>
        <taxon>Embryophyta</taxon>
        <taxon>Tracheophyta</taxon>
        <taxon>Spermatophyta</taxon>
        <taxon>Magnoliopsida</taxon>
        <taxon>Liliopsida</taxon>
        <taxon>Poales</taxon>
        <taxon>Poaceae</taxon>
        <taxon>PACMAD clade</taxon>
        <taxon>Panicoideae</taxon>
        <taxon>Panicodae</taxon>
        <taxon>Paniceae</taxon>
        <taxon>Cenchrinae</taxon>
        <taxon>Setaria</taxon>
    </lineage>
</organism>
<proteinExistence type="predicted"/>
<reference evidence="2" key="1">
    <citation type="submission" date="2019-03" db="EMBL/GenBank/DDBJ databases">
        <title>WGS assembly of Setaria viridis.</title>
        <authorList>
            <person name="Huang P."/>
            <person name="Jenkins J."/>
            <person name="Grimwood J."/>
            <person name="Barry K."/>
            <person name="Healey A."/>
            <person name="Mamidi S."/>
            <person name="Sreedasyam A."/>
            <person name="Shu S."/>
            <person name="Feldman M."/>
            <person name="Wu J."/>
            <person name="Yu Y."/>
            <person name="Chen C."/>
            <person name="Johnson J."/>
            <person name="Rokhsar D."/>
            <person name="Baxter I."/>
            <person name="Schmutz J."/>
            <person name="Brutnell T."/>
            <person name="Kellogg E."/>
        </authorList>
    </citation>
    <scope>NUCLEOTIDE SEQUENCE [LARGE SCALE GENOMIC DNA]</scope>
</reference>
<name>A0A4U6UDI4_SETVI</name>
<sequence>MKEAPNKRNAVGRLTDDVLVDILRRLPARSLCCCKCVCRSWKRVISDSYHRKEFSQTVAGFFYGSWWNGTRHFTSITDERPSLSFLPFPLDKVLVSYCYSSLIFCWCVGPDGLRRYVVCNPMTEKWLALPRSIRSVGQAHLGSI</sequence>
<dbReference type="Pfam" id="PF00646">
    <property type="entry name" value="F-box"/>
    <property type="match status" value="1"/>
</dbReference>
<dbReference type="SMART" id="SM00256">
    <property type="entry name" value="FBOX"/>
    <property type="match status" value="1"/>
</dbReference>
<evidence type="ECO:0000313" key="2">
    <source>
        <dbReference type="EMBL" id="TKW12594.1"/>
    </source>
</evidence>
<evidence type="ECO:0000313" key="3">
    <source>
        <dbReference type="Proteomes" id="UP000298652"/>
    </source>
</evidence>
<dbReference type="OMA" id="SYHRKEF"/>
<dbReference type="InterPro" id="IPR036047">
    <property type="entry name" value="F-box-like_dom_sf"/>
</dbReference>
<gene>
    <name evidence="2" type="ORF">SEVIR_5G046400v2</name>
</gene>
<accession>A0A4U6UDI4</accession>
<dbReference type="InterPro" id="IPR001810">
    <property type="entry name" value="F-box_dom"/>
</dbReference>
<dbReference type="PANTHER" id="PTHR35546">
    <property type="entry name" value="F-BOX PROTEIN INTERACTION DOMAIN PROTEIN-RELATED"/>
    <property type="match status" value="1"/>
</dbReference>
<dbReference type="Proteomes" id="UP000298652">
    <property type="component" value="Chromosome 5"/>
</dbReference>
<dbReference type="SUPFAM" id="SSF81383">
    <property type="entry name" value="F-box domain"/>
    <property type="match status" value="1"/>
</dbReference>
<dbReference type="AlphaFoldDB" id="A0A4U6UDI4"/>
<dbReference type="Gramene" id="TKW12594">
    <property type="protein sequence ID" value="TKW12594"/>
    <property type="gene ID" value="SEVIR_5G046400v2"/>
</dbReference>
<evidence type="ECO:0000259" key="1">
    <source>
        <dbReference type="SMART" id="SM00256"/>
    </source>
</evidence>
<dbReference type="InterPro" id="IPR055290">
    <property type="entry name" value="At3g26010-like"/>
</dbReference>
<feature type="domain" description="F-box" evidence="1">
    <location>
        <begin position="14"/>
        <end position="54"/>
    </location>
</feature>